<dbReference type="RefSeq" id="WP_275421319.1">
    <property type="nucleotide sequence ID" value="NZ_CP106877.1"/>
</dbReference>
<accession>A0A9E8RZC0</accession>
<protein>
    <submittedName>
        <fullName evidence="2">Uncharacterized protein</fullName>
    </submittedName>
</protein>
<keyword evidence="1" id="KW-0812">Transmembrane</keyword>
<evidence type="ECO:0000313" key="3">
    <source>
        <dbReference type="Proteomes" id="UP001164726"/>
    </source>
</evidence>
<dbReference type="EMBL" id="CP106877">
    <property type="protein sequence ID" value="WAA13173.1"/>
    <property type="molecule type" value="Genomic_DNA"/>
</dbReference>
<dbReference type="AlphaFoldDB" id="A0A9E8RZC0"/>
<gene>
    <name evidence="2" type="ORF">OE105_03320</name>
</gene>
<feature type="transmembrane region" description="Helical" evidence="1">
    <location>
        <begin position="5"/>
        <end position="24"/>
    </location>
</feature>
<keyword evidence="1" id="KW-1133">Transmembrane helix</keyword>
<proteinExistence type="predicted"/>
<sequence length="283" mass="32492">MKKGLLWIGIIGIIISNIGNYLYYQSQQLEHPIFLKHFYSHSFYQNDEYSFPFFYLTNKANPKKIKYIVADNVAAYPNNQTTQDLVSNTSDIHPVDEYNHQYLLSDYISFSYDSIPFDEDGTWSFQEISVYFTDGDYITTDIGKVVFKDKMENDNSEAIDFTISESNSDGLGKFKGYTTESLQIEKIETLLDEKLKNDIDLRINGQKVSLSNNEEIGSANLKEDDLIEIQWKIDSLSNAFEVELYLIGTTETGKPFVTPTFVSSQPTIDQKKVNELIKEGDKQ</sequence>
<keyword evidence="3" id="KW-1185">Reference proteome</keyword>
<name>A0A9E8RZC0_9BACI</name>
<keyword evidence="1" id="KW-0472">Membrane</keyword>
<organism evidence="2 3">
    <name type="scientific">Fervidibacillus halotolerans</name>
    <dbReference type="NCBI Taxonomy" id="2980027"/>
    <lineage>
        <taxon>Bacteria</taxon>
        <taxon>Bacillati</taxon>
        <taxon>Bacillota</taxon>
        <taxon>Bacilli</taxon>
        <taxon>Bacillales</taxon>
        <taxon>Bacillaceae</taxon>
        <taxon>Fervidibacillus</taxon>
    </lineage>
</organism>
<dbReference type="KEGG" id="fhl:OE105_03320"/>
<evidence type="ECO:0000256" key="1">
    <source>
        <dbReference type="SAM" id="Phobius"/>
    </source>
</evidence>
<dbReference type="Proteomes" id="UP001164726">
    <property type="component" value="Chromosome"/>
</dbReference>
<evidence type="ECO:0000313" key="2">
    <source>
        <dbReference type="EMBL" id="WAA13173.1"/>
    </source>
</evidence>
<reference evidence="2" key="1">
    <citation type="submission" date="2022-09" db="EMBL/GenBank/DDBJ databases">
        <title>Complete Genomes of Fervidibacillus albus and Fervidibacillus halotolerans isolated from tidal flat sediments.</title>
        <authorList>
            <person name="Kwon K.K."/>
            <person name="Yang S.-H."/>
            <person name="Park M.J."/>
            <person name="Oh H.-M."/>
        </authorList>
    </citation>
    <scope>NUCLEOTIDE SEQUENCE</scope>
    <source>
        <strain evidence="2">MEBiC13594</strain>
    </source>
</reference>